<dbReference type="InterPro" id="IPR036396">
    <property type="entry name" value="Cyt_P450_sf"/>
</dbReference>
<dbReference type="GO" id="GO:0016705">
    <property type="term" value="F:oxidoreductase activity, acting on paired donors, with incorporation or reduction of molecular oxygen"/>
    <property type="evidence" value="ECO:0007669"/>
    <property type="project" value="InterPro"/>
</dbReference>
<name>A0A9J5ZM59_SOLCO</name>
<evidence type="ECO:0000256" key="10">
    <source>
        <dbReference type="ARBA" id="ARBA00023136"/>
    </source>
</evidence>
<dbReference type="GO" id="GO:0005506">
    <property type="term" value="F:iron ion binding"/>
    <property type="evidence" value="ECO:0007669"/>
    <property type="project" value="InterPro"/>
</dbReference>
<dbReference type="PANTHER" id="PTHR47947:SF26">
    <property type="entry name" value="CYTOCHROME P450"/>
    <property type="match status" value="1"/>
</dbReference>
<feature type="transmembrane region" description="Helical" evidence="12">
    <location>
        <begin position="6"/>
        <end position="25"/>
    </location>
</feature>
<comment type="caution">
    <text evidence="13">The sequence shown here is derived from an EMBL/GenBank/DDBJ whole genome shotgun (WGS) entry which is preliminary data.</text>
</comment>
<feature type="transmembrane region" description="Helical" evidence="12">
    <location>
        <begin position="224"/>
        <end position="243"/>
    </location>
</feature>
<evidence type="ECO:0000256" key="1">
    <source>
        <dbReference type="ARBA" id="ARBA00001971"/>
    </source>
</evidence>
<dbReference type="PANTHER" id="PTHR47947">
    <property type="entry name" value="CYTOCHROME P450 82C3-RELATED"/>
    <property type="match status" value="1"/>
</dbReference>
<keyword evidence="3 11" id="KW-0349">Heme</keyword>
<feature type="transmembrane region" description="Helical" evidence="12">
    <location>
        <begin position="607"/>
        <end position="628"/>
    </location>
</feature>
<evidence type="ECO:0000256" key="8">
    <source>
        <dbReference type="ARBA" id="ARBA00023004"/>
    </source>
</evidence>
<evidence type="ECO:0000256" key="6">
    <source>
        <dbReference type="ARBA" id="ARBA00022989"/>
    </source>
</evidence>
<dbReference type="OrthoDB" id="1280813at2759"/>
<evidence type="ECO:0000256" key="4">
    <source>
        <dbReference type="ARBA" id="ARBA00022692"/>
    </source>
</evidence>
<evidence type="ECO:0008006" key="15">
    <source>
        <dbReference type="Google" id="ProtNLM"/>
    </source>
</evidence>
<evidence type="ECO:0000256" key="2">
    <source>
        <dbReference type="ARBA" id="ARBA00004370"/>
    </source>
</evidence>
<dbReference type="InterPro" id="IPR050651">
    <property type="entry name" value="Plant_Cytochrome_P450_Monoox"/>
</dbReference>
<organism evidence="13 14">
    <name type="scientific">Solanum commersonii</name>
    <name type="common">Commerson's wild potato</name>
    <name type="synonym">Commerson's nightshade</name>
    <dbReference type="NCBI Taxonomy" id="4109"/>
    <lineage>
        <taxon>Eukaryota</taxon>
        <taxon>Viridiplantae</taxon>
        <taxon>Streptophyta</taxon>
        <taxon>Embryophyta</taxon>
        <taxon>Tracheophyta</taxon>
        <taxon>Spermatophyta</taxon>
        <taxon>Magnoliopsida</taxon>
        <taxon>eudicotyledons</taxon>
        <taxon>Gunneridae</taxon>
        <taxon>Pentapetalae</taxon>
        <taxon>asterids</taxon>
        <taxon>lamiids</taxon>
        <taxon>Solanales</taxon>
        <taxon>Solanaceae</taxon>
        <taxon>Solanoideae</taxon>
        <taxon>Solaneae</taxon>
        <taxon>Solanum</taxon>
    </lineage>
</organism>
<dbReference type="GO" id="GO:0020037">
    <property type="term" value="F:heme binding"/>
    <property type="evidence" value="ECO:0007669"/>
    <property type="project" value="InterPro"/>
</dbReference>
<keyword evidence="10 12" id="KW-0472">Membrane</keyword>
<dbReference type="SUPFAM" id="SSF48264">
    <property type="entry name" value="Cytochrome P450"/>
    <property type="match status" value="3"/>
</dbReference>
<keyword evidence="14" id="KW-1185">Reference proteome</keyword>
<evidence type="ECO:0000256" key="3">
    <source>
        <dbReference type="ARBA" id="ARBA00022617"/>
    </source>
</evidence>
<keyword evidence="7" id="KW-0560">Oxidoreductase</keyword>
<dbReference type="Gene3D" id="1.10.630.10">
    <property type="entry name" value="Cytochrome P450"/>
    <property type="match status" value="3"/>
</dbReference>
<comment type="cofactor">
    <cofactor evidence="1 11">
        <name>heme</name>
        <dbReference type="ChEBI" id="CHEBI:30413"/>
    </cofactor>
</comment>
<evidence type="ECO:0000256" key="9">
    <source>
        <dbReference type="ARBA" id="ARBA00023033"/>
    </source>
</evidence>
<gene>
    <name evidence="13" type="ORF">H5410_024488</name>
</gene>
<dbReference type="AlphaFoldDB" id="A0A9J5ZM59"/>
<proteinExistence type="predicted"/>
<accession>A0A9J5ZM59</accession>
<dbReference type="InterPro" id="IPR001128">
    <property type="entry name" value="Cyt_P450"/>
</dbReference>
<dbReference type="GO" id="GO:0016020">
    <property type="term" value="C:membrane"/>
    <property type="evidence" value="ECO:0007669"/>
    <property type="project" value="UniProtKB-SubCell"/>
</dbReference>
<reference evidence="13 14" key="1">
    <citation type="submission" date="2020-09" db="EMBL/GenBank/DDBJ databases">
        <title>De no assembly of potato wild relative species, Solanum commersonii.</title>
        <authorList>
            <person name="Cho K."/>
        </authorList>
    </citation>
    <scope>NUCLEOTIDE SEQUENCE [LARGE SCALE GENOMIC DNA]</scope>
    <source>
        <strain evidence="13">LZ3.2</strain>
        <tissue evidence="13">Leaf</tissue>
    </source>
</reference>
<dbReference type="PROSITE" id="PS00086">
    <property type="entry name" value="CYTOCHROME_P450"/>
    <property type="match status" value="2"/>
</dbReference>
<dbReference type="Pfam" id="PF00067">
    <property type="entry name" value="p450"/>
    <property type="match status" value="3"/>
</dbReference>
<sequence>MDFFLIAVTLASSFIVLFFLHKQFYSTKKQSSSRKVPEAAGAWPIIGHLHLLGGSESDQLPHKVLGRLADKYGSIFGMKLGVHQVVVVSDHKLAKECFTTNDLALANRPKSMASEIIGYKDAMFGLSPYGPYWRETRKIATIELFSARRIEMLKHIRQFEVKSSVKEIYNNWAKNNLNGVVKMEMKEWIGDLVMNTMGKMLFGKGRRSNEDEGINKAHKAIRRFFELLGAFVVADFLPYLRWLDIGGHEKAMKEVSKEMDSVVEEWLTEHKTKRGIIKSGEAEEDFMDVMLSICEDRDLPGFDADTAIKATCMALLSAGTDTTIVTLTWTLSLLLNNYQALEKAQDELDAHVGKNRWVQESDIKNLVYLQAIVKEALRLYPAAPLSVPHESMEDCTISGYDIPKGTRLLVNLWKIHHDPNIWPNPHEFKPERFLMTHKDVDVKGNHFELMPFGSGRRMCPGISLALQVLPFVIAMLLQGFDMKRLSDEPIDMSESFGLTVLKASPLEIHHDPNIWPNPHEFKPERFLMTHKDVNVKGNHFELMPFGSGRRVRPGISLALQVLPFVIAMLLQGFDMKRLSDEPIDMSESFGLTVLKASPLEAPFTNRAAMDILLIAVTVASSFILFFFLGKKVSSKSRRVAEAGGAWPIIGHLHLLGGSDTDQLPHKIMGRMADKYGPIFRMKLGVHQVVVVSDPKLAKECFTTNDLALAGRPKSMSSEIMAYKQAFFGLCSYGPYWRETRKIATIEFFSTRRIEMLKHIREFEVKSGIKEIHNNWGKNMNLNGVVKMEMKEWIGDIVMNTMQKMLFGRNNEQEGINYKAHKAIRRYFELSGAFVVADFLPYLRWLDIGGYEKAMKEVSKEIDSVVEEWLAEHKTKRGIIKSGEEEEEEDFMDVMLSIFENRHLPAFDADTAIKATCMGLLLAGTDTTIITLTWTLSLLLNNYQALQKAQDELDAHVGKNAWVQESDIKNLVYLQAIVKEALRLYPAGPLSVPHESMEDCVIGGYHIPKGTRLLVNLWKIHHDPNIWKNPHEFKPERFLTTHKDVDVRGNHFELIPFGSGRRMCPGISLTLQVVPFVIAVLLQGFNIKRPSDEPIDMSEIFGLTVLKASPLEVLLAPRLAPVLYE</sequence>
<dbReference type="Proteomes" id="UP000824120">
    <property type="component" value="Chromosome 4"/>
</dbReference>
<dbReference type="GO" id="GO:0004497">
    <property type="term" value="F:monooxygenase activity"/>
    <property type="evidence" value="ECO:0007669"/>
    <property type="project" value="UniProtKB-KW"/>
</dbReference>
<keyword evidence="8 11" id="KW-0408">Iron</keyword>
<evidence type="ECO:0000256" key="12">
    <source>
        <dbReference type="SAM" id="Phobius"/>
    </source>
</evidence>
<evidence type="ECO:0000256" key="5">
    <source>
        <dbReference type="ARBA" id="ARBA00022723"/>
    </source>
</evidence>
<evidence type="ECO:0000256" key="11">
    <source>
        <dbReference type="PIRSR" id="PIRSR602401-1"/>
    </source>
</evidence>
<dbReference type="PRINTS" id="PR00463">
    <property type="entry name" value="EP450I"/>
</dbReference>
<evidence type="ECO:0000313" key="14">
    <source>
        <dbReference type="Proteomes" id="UP000824120"/>
    </source>
</evidence>
<keyword evidence="5 11" id="KW-0479">Metal-binding</keyword>
<feature type="transmembrane region" description="Helical" evidence="12">
    <location>
        <begin position="554"/>
        <end position="573"/>
    </location>
</feature>
<comment type="subcellular location">
    <subcellularLocation>
        <location evidence="2">Membrane</location>
    </subcellularLocation>
</comment>
<dbReference type="InterPro" id="IPR017972">
    <property type="entry name" value="Cyt_P450_CS"/>
</dbReference>
<feature type="binding site" description="axial binding residue" evidence="11">
    <location>
        <position position="1063"/>
    </location>
    <ligand>
        <name>heme</name>
        <dbReference type="ChEBI" id="CHEBI:30413"/>
    </ligand>
    <ligandPart>
        <name>Fe</name>
        <dbReference type="ChEBI" id="CHEBI:18248"/>
    </ligandPart>
</feature>
<evidence type="ECO:0000256" key="7">
    <source>
        <dbReference type="ARBA" id="ARBA00023002"/>
    </source>
</evidence>
<keyword evidence="6 12" id="KW-1133">Transmembrane helix</keyword>
<dbReference type="PRINTS" id="PR00385">
    <property type="entry name" value="P450"/>
</dbReference>
<evidence type="ECO:0000313" key="13">
    <source>
        <dbReference type="EMBL" id="KAG5613207.1"/>
    </source>
</evidence>
<dbReference type="InterPro" id="IPR002401">
    <property type="entry name" value="Cyt_P450_E_grp-I"/>
</dbReference>
<protein>
    <recommendedName>
        <fullName evidence="15">Cytochrome P450</fullName>
    </recommendedName>
</protein>
<dbReference type="EMBL" id="JACXVP010000004">
    <property type="protein sequence ID" value="KAG5613207.1"/>
    <property type="molecule type" value="Genomic_DNA"/>
</dbReference>
<feature type="transmembrane region" description="Helical" evidence="12">
    <location>
        <begin position="461"/>
        <end position="480"/>
    </location>
</feature>
<keyword evidence="9" id="KW-0503">Monooxygenase</keyword>
<dbReference type="FunFam" id="1.10.630.10:FF:000026">
    <property type="entry name" value="Cytochrome P450 82C4"/>
    <property type="match status" value="2"/>
</dbReference>
<keyword evidence="4 12" id="KW-0812">Transmembrane</keyword>